<dbReference type="PANTHER" id="PTHR31118">
    <property type="entry name" value="CYCLASE-LIKE PROTEIN 2"/>
    <property type="match status" value="1"/>
</dbReference>
<gene>
    <name evidence="1" type="ORF">SAMN05421766_102527</name>
</gene>
<dbReference type="PANTHER" id="PTHR31118:SF32">
    <property type="entry name" value="KYNURENINE FORMAMIDASE"/>
    <property type="match status" value="1"/>
</dbReference>
<organism evidence="1 2">
    <name type="scientific">Zobellia uliginosa</name>
    <dbReference type="NCBI Taxonomy" id="143224"/>
    <lineage>
        <taxon>Bacteria</taxon>
        <taxon>Pseudomonadati</taxon>
        <taxon>Bacteroidota</taxon>
        <taxon>Flavobacteriia</taxon>
        <taxon>Flavobacteriales</taxon>
        <taxon>Flavobacteriaceae</taxon>
        <taxon>Zobellia</taxon>
    </lineage>
</organism>
<dbReference type="SUPFAM" id="SSF102198">
    <property type="entry name" value="Putative cyclase"/>
    <property type="match status" value="1"/>
</dbReference>
<dbReference type="Pfam" id="PF04199">
    <property type="entry name" value="Cyclase"/>
    <property type="match status" value="1"/>
</dbReference>
<name>A0ABY1KN35_9FLAO</name>
<dbReference type="Gene3D" id="3.50.30.50">
    <property type="entry name" value="Putative cyclase"/>
    <property type="match status" value="1"/>
</dbReference>
<dbReference type="Proteomes" id="UP000185728">
    <property type="component" value="Unassembled WGS sequence"/>
</dbReference>
<evidence type="ECO:0000313" key="2">
    <source>
        <dbReference type="Proteomes" id="UP000185728"/>
    </source>
</evidence>
<dbReference type="EMBL" id="FTOB01000002">
    <property type="protein sequence ID" value="SIS51843.1"/>
    <property type="molecule type" value="Genomic_DNA"/>
</dbReference>
<keyword evidence="2" id="KW-1185">Reference proteome</keyword>
<proteinExistence type="predicted"/>
<evidence type="ECO:0000313" key="1">
    <source>
        <dbReference type="EMBL" id="SIS51843.1"/>
    </source>
</evidence>
<dbReference type="InterPro" id="IPR037175">
    <property type="entry name" value="KFase_sf"/>
</dbReference>
<sequence length="214" mass="23267">MGEKRIIDLTQTIGNHMPGVSIESAKTVADDGWNATTLHLYSHSGTHMDAPIHFETSEQTIDELPVSHFISEAWVVDITSISPSEEIKVSHLGDVAHSFRKGESILLHSGWSKRAGTDSYRNSLPRISKELALWLGNNGVNILGVEPPSVADVNNIEEVTEIHTILFQNKVIIIEGLTNLEALSKPKVTLIALPLKVAKGDGAPARVIAVETEN</sequence>
<accession>A0ABY1KN35</accession>
<reference evidence="1 2" key="1">
    <citation type="submission" date="2017-01" db="EMBL/GenBank/DDBJ databases">
        <authorList>
            <person name="Varghese N."/>
            <person name="Submissions S."/>
        </authorList>
    </citation>
    <scope>NUCLEOTIDE SEQUENCE [LARGE SCALE GENOMIC DNA]</scope>
    <source>
        <strain evidence="1 2">DSM 2061</strain>
    </source>
</reference>
<dbReference type="InterPro" id="IPR007325">
    <property type="entry name" value="KFase/CYL"/>
</dbReference>
<comment type="caution">
    <text evidence="1">The sequence shown here is derived from an EMBL/GenBank/DDBJ whole genome shotgun (WGS) entry which is preliminary data.</text>
</comment>
<protein>
    <submittedName>
        <fullName evidence="1">Kynurenine formamidase</fullName>
    </submittedName>
</protein>
<dbReference type="RefSeq" id="WP_076454255.1">
    <property type="nucleotide sequence ID" value="NZ_FTOB01000002.1"/>
</dbReference>